<evidence type="ECO:0000256" key="11">
    <source>
        <dbReference type="SAM" id="Phobius"/>
    </source>
</evidence>
<dbReference type="InParanoid" id="A0A2G5F4F7"/>
<dbReference type="CDD" id="cd14476">
    <property type="entry name" value="SPX_PHO1_like"/>
    <property type="match status" value="1"/>
</dbReference>
<dbReference type="AlphaFoldDB" id="A0A2G5F4F7"/>
<dbReference type="FunCoup" id="A0A2G5F4F7">
    <property type="interactions" value="2746"/>
</dbReference>
<evidence type="ECO:0000256" key="5">
    <source>
        <dbReference type="ARBA" id="ARBA00022592"/>
    </source>
</evidence>
<feature type="region of interest" description="Disordered" evidence="10">
    <location>
        <begin position="195"/>
        <end position="214"/>
    </location>
</feature>
<feature type="domain" description="EXS" evidence="12">
    <location>
        <begin position="617"/>
        <end position="812"/>
    </location>
</feature>
<evidence type="ECO:0000256" key="10">
    <source>
        <dbReference type="SAM" id="MobiDB-lite"/>
    </source>
</evidence>
<dbReference type="Pfam" id="PF03124">
    <property type="entry name" value="EXS"/>
    <property type="match status" value="1"/>
</dbReference>
<evidence type="ECO:0000256" key="1">
    <source>
        <dbReference type="ARBA" id="ARBA00004651"/>
    </source>
</evidence>
<dbReference type="InterPro" id="IPR004342">
    <property type="entry name" value="EXS_C"/>
</dbReference>
<dbReference type="InterPro" id="IPR034092">
    <property type="entry name" value="PHO1_SPX"/>
</dbReference>
<feature type="transmembrane region" description="Helical" evidence="11">
    <location>
        <begin position="450"/>
        <end position="472"/>
    </location>
</feature>
<feature type="transmembrane region" description="Helical" evidence="11">
    <location>
        <begin position="656"/>
        <end position="673"/>
    </location>
</feature>
<dbReference type="InterPro" id="IPR004331">
    <property type="entry name" value="SPX_dom"/>
</dbReference>
<evidence type="ECO:0000256" key="2">
    <source>
        <dbReference type="ARBA" id="ARBA00009665"/>
    </source>
</evidence>
<sequence>MKFGKEFVSQMVPEWQEAYMDYNYLKSLLKDIHKYKLQNKPIVNTPKGLKRKMTLYRAFSGLTQKYNGLKSSHYGGGDGDLEDQVILVNAVQNEASDDQGGRYETMFLRSSEDGGEYELVYFRRLDGEFNKVLKFYKEKVEDVMNEADLLNKQMDALIAFRIKVDDPEGSIDWSVEMSRLKSNIVPLSEAAVMASSSNANRSTNHSASTAKNGRVHMDAIQESDQSQEDNSEEFGDETTGSHDNNPFNNSINSENKQQTLNANRSPAPLQILNYVEYNNTLETPISTLRGILKFNNHLNFKKEDLRRVEEQLKLAFVEFYQKLRLLKSYSFLNLLAFSKIMKKYDKITSRHASRSYLKMVDNSYLGSSDEVNKLMERVEATFIKHFANANRRKGINILRPQAKRERHRVTYSLGFFSGCTASLLVALVFIARARNIIEAEGSTRYMETMFPLYSLFGFVVLHMIMYAANIFFWRRYHVNYPFIFGFKQGTELGYREVFLLSTGLATLALASVLSNLDMEMDPKTQDYKAFTELLPLGLVTFVLLVIICPFNIIYRSSRFFLLHCAFHCLCAPLYKVTLPDFFLADQITSQVQAIRSLEFYICYYGWGDFKKRQNTCKSYDVYNIFSYIIVTIPYLWRFLQSLRRLYEEKDSMHGYNALKFFSTIMAVCMRTAYSRRTTSLTWKVLAWTFSAIAATASTYWDIVIDWGLLQRQSKNRWLRDKLLVPHKLVYFGAMVLNILLRFAWLQTVLDFQSDLLHREALIAIVASLEIIRRGIWNFFRLENEHLNNVGKYRAFKSVPLPFNYNEDEDKDE</sequence>
<comment type="subcellular location">
    <subcellularLocation>
        <location evidence="1">Cell membrane</location>
        <topology evidence="1">Multi-pass membrane protein</topology>
    </subcellularLocation>
</comment>
<feature type="transmembrane region" description="Helical" evidence="11">
    <location>
        <begin position="619"/>
        <end position="636"/>
    </location>
</feature>
<organism evidence="14 15">
    <name type="scientific">Aquilegia coerulea</name>
    <name type="common">Rocky mountain columbine</name>
    <dbReference type="NCBI Taxonomy" id="218851"/>
    <lineage>
        <taxon>Eukaryota</taxon>
        <taxon>Viridiplantae</taxon>
        <taxon>Streptophyta</taxon>
        <taxon>Embryophyta</taxon>
        <taxon>Tracheophyta</taxon>
        <taxon>Spermatophyta</taxon>
        <taxon>Magnoliopsida</taxon>
        <taxon>Ranunculales</taxon>
        <taxon>Ranunculaceae</taxon>
        <taxon>Thalictroideae</taxon>
        <taxon>Aquilegia</taxon>
    </lineage>
</organism>
<dbReference type="PROSITE" id="PS51382">
    <property type="entry name" value="SPX"/>
    <property type="match status" value="1"/>
</dbReference>
<evidence type="ECO:0000259" key="12">
    <source>
        <dbReference type="PROSITE" id="PS51380"/>
    </source>
</evidence>
<keyword evidence="4" id="KW-1003">Cell membrane</keyword>
<dbReference type="Proteomes" id="UP000230069">
    <property type="component" value="Unassembled WGS sequence"/>
</dbReference>
<keyword evidence="5" id="KW-0592">Phosphate transport</keyword>
<dbReference type="GO" id="GO:0016036">
    <property type="term" value="P:cellular response to phosphate starvation"/>
    <property type="evidence" value="ECO:0007669"/>
    <property type="project" value="TreeGrafter"/>
</dbReference>
<feature type="transmembrane region" description="Helical" evidence="11">
    <location>
        <begin position="533"/>
        <end position="554"/>
    </location>
</feature>
<dbReference type="STRING" id="218851.A0A2G5F4F7"/>
<feature type="transmembrane region" description="Helical" evidence="11">
    <location>
        <begin position="409"/>
        <end position="430"/>
    </location>
</feature>
<evidence type="ECO:0000256" key="8">
    <source>
        <dbReference type="ARBA" id="ARBA00023136"/>
    </source>
</evidence>
<feature type="transmembrane region" description="Helical" evidence="11">
    <location>
        <begin position="728"/>
        <end position="749"/>
    </location>
</feature>
<evidence type="ECO:0000313" key="14">
    <source>
        <dbReference type="EMBL" id="PIA62836.1"/>
    </source>
</evidence>
<protein>
    <submittedName>
        <fullName evidence="14">Uncharacterized protein</fullName>
    </submittedName>
</protein>
<dbReference type="GO" id="GO:0000822">
    <property type="term" value="F:inositol hexakisphosphate binding"/>
    <property type="evidence" value="ECO:0007669"/>
    <property type="project" value="TreeGrafter"/>
</dbReference>
<dbReference type="EMBL" id="KZ305019">
    <property type="protein sequence ID" value="PIA62836.1"/>
    <property type="molecule type" value="Genomic_DNA"/>
</dbReference>
<gene>
    <name evidence="14" type="ORF">AQUCO_00200686v1</name>
</gene>
<evidence type="ECO:0000256" key="6">
    <source>
        <dbReference type="ARBA" id="ARBA00022692"/>
    </source>
</evidence>
<feature type="domain" description="SPX" evidence="13">
    <location>
        <begin position="1"/>
        <end position="358"/>
    </location>
</feature>
<keyword evidence="8 11" id="KW-0472">Membrane</keyword>
<dbReference type="GO" id="GO:0005886">
    <property type="term" value="C:plasma membrane"/>
    <property type="evidence" value="ECO:0007669"/>
    <property type="project" value="UniProtKB-SubCell"/>
</dbReference>
<dbReference type="PANTHER" id="PTHR10783">
    <property type="entry name" value="XENOTROPIC AND POLYTROPIC RETROVIRUS RECEPTOR 1-RELATED"/>
    <property type="match status" value="1"/>
</dbReference>
<dbReference type="OrthoDB" id="9970435at2759"/>
<accession>A0A2G5F4F7</accession>
<keyword evidence="6 11" id="KW-0812">Transmembrane</keyword>
<feature type="transmembrane region" description="Helical" evidence="11">
    <location>
        <begin position="492"/>
        <end position="513"/>
    </location>
</feature>
<dbReference type="Pfam" id="PF03105">
    <property type="entry name" value="SPX"/>
    <property type="match status" value="1"/>
</dbReference>
<reference evidence="14 15" key="1">
    <citation type="submission" date="2017-09" db="EMBL/GenBank/DDBJ databases">
        <title>WGS assembly of Aquilegia coerulea Goldsmith.</title>
        <authorList>
            <person name="Hodges S."/>
            <person name="Kramer E."/>
            <person name="Nordborg M."/>
            <person name="Tomkins J."/>
            <person name="Borevitz J."/>
            <person name="Derieg N."/>
            <person name="Yan J."/>
            <person name="Mihaltcheva S."/>
            <person name="Hayes R.D."/>
            <person name="Rokhsar D."/>
        </authorList>
    </citation>
    <scope>NUCLEOTIDE SEQUENCE [LARGE SCALE GENOMIC DNA]</scope>
    <source>
        <strain evidence="15">cv. Goldsmith</strain>
    </source>
</reference>
<keyword evidence="3" id="KW-0813">Transport</keyword>
<feature type="transmembrane region" description="Helical" evidence="11">
    <location>
        <begin position="685"/>
        <end position="708"/>
    </location>
</feature>
<dbReference type="GO" id="GO:0006817">
    <property type="term" value="P:phosphate ion transport"/>
    <property type="evidence" value="ECO:0007669"/>
    <property type="project" value="UniProtKB-KW"/>
</dbReference>
<comment type="function">
    <text evidence="9">May transport inorganic phosphate (Pi).</text>
</comment>
<feature type="compositionally biased region" description="Polar residues" evidence="10">
    <location>
        <begin position="195"/>
        <end position="211"/>
    </location>
</feature>
<evidence type="ECO:0000256" key="3">
    <source>
        <dbReference type="ARBA" id="ARBA00022448"/>
    </source>
</evidence>
<evidence type="ECO:0000256" key="7">
    <source>
        <dbReference type="ARBA" id="ARBA00022989"/>
    </source>
</evidence>
<keyword evidence="7 11" id="KW-1133">Transmembrane helix</keyword>
<dbReference type="PANTHER" id="PTHR10783:SF4">
    <property type="entry name" value="PHOSPHATE TRANSPORTER PHO1 HOMOLOG 3"/>
    <property type="match status" value="1"/>
</dbReference>
<evidence type="ECO:0000256" key="9">
    <source>
        <dbReference type="ARBA" id="ARBA00043939"/>
    </source>
</evidence>
<evidence type="ECO:0000313" key="15">
    <source>
        <dbReference type="Proteomes" id="UP000230069"/>
    </source>
</evidence>
<feature type="region of interest" description="Disordered" evidence="10">
    <location>
        <begin position="221"/>
        <end position="253"/>
    </location>
</feature>
<proteinExistence type="inferred from homology"/>
<evidence type="ECO:0000259" key="13">
    <source>
        <dbReference type="PROSITE" id="PS51382"/>
    </source>
</evidence>
<dbReference type="PROSITE" id="PS51380">
    <property type="entry name" value="EXS"/>
    <property type="match status" value="1"/>
</dbReference>
<dbReference type="GO" id="GO:0005802">
    <property type="term" value="C:trans-Golgi network"/>
    <property type="evidence" value="ECO:0007669"/>
    <property type="project" value="TreeGrafter"/>
</dbReference>
<feature type="compositionally biased region" description="Acidic residues" evidence="10">
    <location>
        <begin position="225"/>
        <end position="236"/>
    </location>
</feature>
<name>A0A2G5F4F7_AQUCA</name>
<comment type="similarity">
    <text evidence="2">Belongs to the SYG1 (TC 2.A.94) family.</text>
</comment>
<evidence type="ECO:0000256" key="4">
    <source>
        <dbReference type="ARBA" id="ARBA00022475"/>
    </source>
</evidence>
<keyword evidence="15" id="KW-1185">Reference proteome</keyword>
<feature type="compositionally biased region" description="Low complexity" evidence="10">
    <location>
        <begin position="241"/>
        <end position="253"/>
    </location>
</feature>